<keyword evidence="5" id="KW-0804">Transcription</keyword>
<feature type="domain" description="OmpR/PhoB-type" evidence="10">
    <location>
        <begin position="124"/>
        <end position="222"/>
    </location>
</feature>
<dbReference type="InterPro" id="IPR001789">
    <property type="entry name" value="Sig_transdc_resp-reg_receiver"/>
</dbReference>
<dbReference type="RefSeq" id="WP_018980877.1">
    <property type="nucleotide sequence ID" value="NZ_BAQD01000004.1"/>
</dbReference>
<dbReference type="EMBL" id="BAQD01000004">
    <property type="protein sequence ID" value="GBQ05354.1"/>
    <property type="molecule type" value="Genomic_DNA"/>
</dbReference>
<keyword evidence="12" id="KW-1185">Reference proteome</keyword>
<feature type="DNA-binding region" description="OmpR/PhoB-type" evidence="7">
    <location>
        <begin position="124"/>
        <end position="222"/>
    </location>
</feature>
<organism evidence="11 12">
    <name type="scientific">Saccharibacter floricola DSM 15669</name>
    <dbReference type="NCBI Taxonomy" id="1123227"/>
    <lineage>
        <taxon>Bacteria</taxon>
        <taxon>Pseudomonadati</taxon>
        <taxon>Pseudomonadota</taxon>
        <taxon>Alphaproteobacteria</taxon>
        <taxon>Acetobacterales</taxon>
        <taxon>Acetobacteraceae</taxon>
        <taxon>Saccharibacter</taxon>
    </lineage>
</organism>
<dbReference type="Pfam" id="PF00486">
    <property type="entry name" value="Trans_reg_C"/>
    <property type="match status" value="1"/>
</dbReference>
<feature type="compositionally biased region" description="Polar residues" evidence="8">
    <location>
        <begin position="232"/>
        <end position="246"/>
    </location>
</feature>
<sequence length="246" mass="27768">MRVLIAESDLFISSPLIRMLRNASYTVDHATSGSDTINMLKYYDYDLLITEMSLEDMEGHDIIRQIRRAQITTPIMVISTLMQPQAKVMAFAAGADDYVIKPYDNDELLARVQALMRRAHGFAEPRIKVGPLELDLSSRMISIDGQFLHLTSKEYAIMELLIVRRGAILTKDTFLNHLYGGIDEPEMKIIDVFICKLRRKLQRFGAGHMITTVWGRGYILSEQPEQPAPSAPVSSAHTASNLREAI</sequence>
<evidence type="ECO:0000313" key="12">
    <source>
        <dbReference type="Proteomes" id="UP001062901"/>
    </source>
</evidence>
<evidence type="ECO:0000256" key="7">
    <source>
        <dbReference type="PROSITE-ProRule" id="PRU01091"/>
    </source>
</evidence>
<reference evidence="11" key="1">
    <citation type="submission" date="2013-04" db="EMBL/GenBank/DDBJ databases">
        <title>The genome sequencing project of 58 acetic acid bacteria.</title>
        <authorList>
            <person name="Okamoto-Kainuma A."/>
            <person name="Ishikawa M."/>
            <person name="Umino S."/>
            <person name="Koizumi Y."/>
            <person name="Shiwa Y."/>
            <person name="Yoshikawa H."/>
            <person name="Matsutani M."/>
            <person name="Matsushita K."/>
        </authorList>
    </citation>
    <scope>NUCLEOTIDE SEQUENCE</scope>
    <source>
        <strain evidence="11">DSM 15669</strain>
    </source>
</reference>
<dbReference type="InterPro" id="IPR011006">
    <property type="entry name" value="CheY-like_superfamily"/>
</dbReference>
<keyword evidence="3" id="KW-0805">Transcription regulation</keyword>
<evidence type="ECO:0000256" key="5">
    <source>
        <dbReference type="ARBA" id="ARBA00023163"/>
    </source>
</evidence>
<evidence type="ECO:0000256" key="2">
    <source>
        <dbReference type="ARBA" id="ARBA00023012"/>
    </source>
</evidence>
<dbReference type="Gene3D" id="1.10.10.10">
    <property type="entry name" value="Winged helix-like DNA-binding domain superfamily/Winged helix DNA-binding domain"/>
    <property type="match status" value="1"/>
</dbReference>
<dbReference type="SMART" id="SM00862">
    <property type="entry name" value="Trans_reg_C"/>
    <property type="match status" value="1"/>
</dbReference>
<dbReference type="InterPro" id="IPR001867">
    <property type="entry name" value="OmpR/PhoB-type_DNA-bd"/>
</dbReference>
<dbReference type="PROSITE" id="PS51755">
    <property type="entry name" value="OMPR_PHOB"/>
    <property type="match status" value="1"/>
</dbReference>
<feature type="region of interest" description="Disordered" evidence="8">
    <location>
        <begin position="224"/>
        <end position="246"/>
    </location>
</feature>
<name>A0ABQ0NWV3_9PROT</name>
<evidence type="ECO:0000256" key="3">
    <source>
        <dbReference type="ARBA" id="ARBA00023015"/>
    </source>
</evidence>
<feature type="domain" description="Response regulatory" evidence="9">
    <location>
        <begin position="2"/>
        <end position="116"/>
    </location>
</feature>
<dbReference type="CDD" id="cd00383">
    <property type="entry name" value="trans_reg_C"/>
    <property type="match status" value="1"/>
</dbReference>
<dbReference type="Pfam" id="PF00072">
    <property type="entry name" value="Response_reg"/>
    <property type="match status" value="1"/>
</dbReference>
<dbReference type="Gene3D" id="3.40.50.2300">
    <property type="match status" value="1"/>
</dbReference>
<protein>
    <submittedName>
        <fullName evidence="11">Two component response regulator CtrA</fullName>
    </submittedName>
</protein>
<keyword evidence="2" id="KW-0902">Two-component regulatory system</keyword>
<dbReference type="SMART" id="SM00448">
    <property type="entry name" value="REC"/>
    <property type="match status" value="1"/>
</dbReference>
<comment type="caution">
    <text evidence="11">The sequence shown here is derived from an EMBL/GenBank/DDBJ whole genome shotgun (WGS) entry which is preliminary data.</text>
</comment>
<evidence type="ECO:0000256" key="1">
    <source>
        <dbReference type="ARBA" id="ARBA00022553"/>
    </source>
</evidence>
<dbReference type="Proteomes" id="UP001062901">
    <property type="component" value="Unassembled WGS sequence"/>
</dbReference>
<evidence type="ECO:0000259" key="9">
    <source>
        <dbReference type="PROSITE" id="PS50110"/>
    </source>
</evidence>
<proteinExistence type="predicted"/>
<evidence type="ECO:0000256" key="8">
    <source>
        <dbReference type="SAM" id="MobiDB-lite"/>
    </source>
</evidence>
<evidence type="ECO:0000256" key="6">
    <source>
        <dbReference type="PROSITE-ProRule" id="PRU00169"/>
    </source>
</evidence>
<dbReference type="PANTHER" id="PTHR48111:SF22">
    <property type="entry name" value="REGULATOR OF RPOS"/>
    <property type="match status" value="1"/>
</dbReference>
<dbReference type="InterPro" id="IPR036388">
    <property type="entry name" value="WH-like_DNA-bd_sf"/>
</dbReference>
<keyword evidence="4 7" id="KW-0238">DNA-binding</keyword>
<evidence type="ECO:0000256" key="4">
    <source>
        <dbReference type="ARBA" id="ARBA00023125"/>
    </source>
</evidence>
<keyword evidence="1" id="KW-0597">Phosphoprotein</keyword>
<evidence type="ECO:0000259" key="10">
    <source>
        <dbReference type="PROSITE" id="PS51755"/>
    </source>
</evidence>
<comment type="caution">
    <text evidence="6">Lacks conserved residue(s) required for the propagation of feature annotation.</text>
</comment>
<accession>A0ABQ0NWV3</accession>
<dbReference type="PROSITE" id="PS50110">
    <property type="entry name" value="RESPONSE_REGULATORY"/>
    <property type="match status" value="1"/>
</dbReference>
<dbReference type="InterPro" id="IPR039420">
    <property type="entry name" value="WalR-like"/>
</dbReference>
<evidence type="ECO:0000313" key="11">
    <source>
        <dbReference type="EMBL" id="GBQ05354.1"/>
    </source>
</evidence>
<gene>
    <name evidence="11" type="ORF">AA15669_0426</name>
</gene>
<dbReference type="SUPFAM" id="SSF52172">
    <property type="entry name" value="CheY-like"/>
    <property type="match status" value="1"/>
</dbReference>
<dbReference type="PANTHER" id="PTHR48111">
    <property type="entry name" value="REGULATOR OF RPOS"/>
    <property type="match status" value="1"/>
</dbReference>